<proteinExistence type="predicted"/>
<dbReference type="Proteomes" id="UP000186851">
    <property type="component" value="Chromosome"/>
</dbReference>
<reference evidence="1" key="1">
    <citation type="journal article" date="2017" name="Nature">
        <title>Asgard archaea illuminate the origin of eukaryotic cellular complexity.</title>
        <authorList>
            <person name="Zaremba-Niedzwiedzka K."/>
            <person name="Caceres E.F."/>
            <person name="Saw J.H."/>
            <person name="Backstrom D."/>
            <person name="Juzokaite L."/>
            <person name="Vancaester E."/>
            <person name="Seitz K.W."/>
            <person name="Anantharaman K."/>
            <person name="Starnawski P."/>
            <person name="Kjeldsen K.U."/>
            <person name="Scott M.B."/>
            <person name="Nunoura T."/>
            <person name="Banfield J.F."/>
            <person name="Schramm A."/>
            <person name="Baker B.J."/>
            <person name="Spang A."/>
            <person name="Ettema T.J.G."/>
        </authorList>
    </citation>
    <scope>NUCLEOTIDE SEQUENCE</scope>
    <source>
        <strain evidence="1">LCB_4</strain>
    </source>
</reference>
<name>A0AAF0IBP3_ODILC</name>
<dbReference type="AlphaFoldDB" id="A0AAF0IBP3"/>
<dbReference type="EMBL" id="CP091871">
    <property type="protein sequence ID" value="WEU40616.1"/>
    <property type="molecule type" value="Genomic_DNA"/>
</dbReference>
<protein>
    <submittedName>
        <fullName evidence="1">Uncharacterized protein</fullName>
    </submittedName>
</protein>
<reference evidence="1" key="2">
    <citation type="journal article" date="2022" name="Nat. Microbiol.">
        <title>A closed Candidatus Odinarchaeum chromosome exposes Asgard archaeal viruses.</title>
        <authorList>
            <person name="Tamarit D."/>
            <person name="Caceres E.F."/>
            <person name="Krupovic M."/>
            <person name="Nijland R."/>
            <person name="Eme L."/>
            <person name="Robinson N.P."/>
            <person name="Ettema T.J.G."/>
        </authorList>
    </citation>
    <scope>NUCLEOTIDE SEQUENCE</scope>
    <source>
        <strain evidence="1">LCB_4</strain>
    </source>
</reference>
<accession>A0AAF0IBP3</accession>
<evidence type="ECO:0000313" key="1">
    <source>
        <dbReference type="EMBL" id="WEU40616.1"/>
    </source>
</evidence>
<organism evidence="1 2">
    <name type="scientific">Odinarchaeota yellowstonii (strain LCB_4)</name>
    <dbReference type="NCBI Taxonomy" id="1841599"/>
    <lineage>
        <taxon>Archaea</taxon>
        <taxon>Promethearchaeati</taxon>
        <taxon>Candidatus Odinarchaeota</taxon>
        <taxon>Candidatus Odinarchaeia</taxon>
        <taxon>Candidatus Odinarchaeales</taxon>
        <taxon>Candidatus Odinarchaeaceae</taxon>
        <taxon>Candidatus Odinarchaeum</taxon>
    </lineage>
</organism>
<sequence>MAEEIEKLVAKIKSGVNLPNVRIGLFDIQGHVLYSSLGEKASELASKLTKGAFAAWDIGDYQVKHLDKGCLLVSRVTEKLALAIDSFEREGIVIVTMGALMKRFAEDFEKIDKLLPGKPIAVPLSEEIPVEVKEKPVESIPPPAEVKPEPVQQIVEKPAKPATTPLINITPDLVFGISQANINKIEMDQVMLSLIRAFDGVKPVSEVTKLAGVDYNTALPRIIKLVENGVLTVVTKPEEDDLTYHLVYELVPPYTVDNVAEKACAGRSEEVVTVMVNLDRGYTIRELSAGLEKIGLKKTPKEVYEILEYYRTLNVTRVKQIGSGDISELLKNPAYQAVYTYTPGMSYEEAVKKLIIGDRKTLIVLRNINLKRPVAEIYNGIRSLRIETAPDEVLKIFEELEKRGIIKKI</sequence>
<dbReference type="KEGG" id="oyw:OdinLCB4_001405"/>
<gene>
    <name evidence="1" type="ORF">OdinLCB4_001405</name>
</gene>
<evidence type="ECO:0000313" key="2">
    <source>
        <dbReference type="Proteomes" id="UP000186851"/>
    </source>
</evidence>